<sequence length="131" mass="13979">MDLIEHEPVLFNESIGANIDYGKEGKVTCCEIGEAAAPANVHGFIGALTVMLYEQLCGRAGSESVVQEPLDNVMVVQKTVTIAYRLPTVSGADKIAVTKKGVLAEQGRQKDLIRIRDGTYASLVVLQSSSA</sequence>
<dbReference type="GO" id="GO:0015421">
    <property type="term" value="F:ABC-type oligopeptide transporter activity"/>
    <property type="evidence" value="ECO:0007669"/>
    <property type="project" value="TreeGrafter"/>
</dbReference>
<dbReference type="GO" id="GO:0005743">
    <property type="term" value="C:mitochondrial inner membrane"/>
    <property type="evidence" value="ECO:0007669"/>
    <property type="project" value="TreeGrafter"/>
</dbReference>
<evidence type="ECO:0000313" key="3">
    <source>
        <dbReference type="EMBL" id="KAF3332631.1"/>
    </source>
</evidence>
<dbReference type="AlphaFoldDB" id="A0A833RAD7"/>
<dbReference type="InterPro" id="IPR027417">
    <property type="entry name" value="P-loop_NTPase"/>
</dbReference>
<keyword evidence="1" id="KW-0813">Transport</keyword>
<gene>
    <name evidence="3" type="ORF">FCM35_KLT02208</name>
</gene>
<protein>
    <submittedName>
        <fullName evidence="3">ABC transporter B family member 21</fullName>
    </submittedName>
</protein>
<keyword evidence="4" id="KW-1185">Reference proteome</keyword>
<keyword evidence="2" id="KW-0677">Repeat</keyword>
<evidence type="ECO:0000256" key="1">
    <source>
        <dbReference type="ARBA" id="ARBA00022448"/>
    </source>
</evidence>
<name>A0A833RAD7_9POAL</name>
<reference evidence="3" key="1">
    <citation type="submission" date="2020-01" db="EMBL/GenBank/DDBJ databases">
        <title>Genome sequence of Kobresia littledalei, the first chromosome-level genome in the family Cyperaceae.</title>
        <authorList>
            <person name="Qu G."/>
        </authorList>
    </citation>
    <scope>NUCLEOTIDE SEQUENCE</scope>
    <source>
        <strain evidence="3">C.B.Clarke</strain>
        <tissue evidence="3">Leaf</tissue>
    </source>
</reference>
<dbReference type="InterPro" id="IPR039421">
    <property type="entry name" value="Type_1_exporter"/>
</dbReference>
<proteinExistence type="predicted"/>
<evidence type="ECO:0000256" key="2">
    <source>
        <dbReference type="ARBA" id="ARBA00022737"/>
    </source>
</evidence>
<dbReference type="OrthoDB" id="1752082at2759"/>
<dbReference type="Proteomes" id="UP000623129">
    <property type="component" value="Unassembled WGS sequence"/>
</dbReference>
<dbReference type="SUPFAM" id="SSF52540">
    <property type="entry name" value="P-loop containing nucleoside triphosphate hydrolases"/>
    <property type="match status" value="1"/>
</dbReference>
<accession>A0A833RAD7</accession>
<dbReference type="PANTHER" id="PTHR43394">
    <property type="entry name" value="ATP-DEPENDENT PERMEASE MDL1, MITOCHONDRIAL"/>
    <property type="match status" value="1"/>
</dbReference>
<evidence type="ECO:0000313" key="4">
    <source>
        <dbReference type="Proteomes" id="UP000623129"/>
    </source>
</evidence>
<comment type="caution">
    <text evidence="3">The sequence shown here is derived from an EMBL/GenBank/DDBJ whole genome shotgun (WGS) entry which is preliminary data.</text>
</comment>
<dbReference type="EMBL" id="SWLB01000011">
    <property type="protein sequence ID" value="KAF3332631.1"/>
    <property type="molecule type" value="Genomic_DNA"/>
</dbReference>
<dbReference type="GO" id="GO:0090374">
    <property type="term" value="P:oligopeptide export from mitochondrion"/>
    <property type="evidence" value="ECO:0007669"/>
    <property type="project" value="TreeGrafter"/>
</dbReference>
<dbReference type="Gene3D" id="3.40.50.300">
    <property type="entry name" value="P-loop containing nucleotide triphosphate hydrolases"/>
    <property type="match status" value="2"/>
</dbReference>
<organism evidence="3 4">
    <name type="scientific">Carex littledalei</name>
    <dbReference type="NCBI Taxonomy" id="544730"/>
    <lineage>
        <taxon>Eukaryota</taxon>
        <taxon>Viridiplantae</taxon>
        <taxon>Streptophyta</taxon>
        <taxon>Embryophyta</taxon>
        <taxon>Tracheophyta</taxon>
        <taxon>Spermatophyta</taxon>
        <taxon>Magnoliopsida</taxon>
        <taxon>Liliopsida</taxon>
        <taxon>Poales</taxon>
        <taxon>Cyperaceae</taxon>
        <taxon>Cyperoideae</taxon>
        <taxon>Cariceae</taxon>
        <taxon>Carex</taxon>
        <taxon>Carex subgen. Euthyceras</taxon>
    </lineage>
</organism>
<dbReference type="PANTHER" id="PTHR43394:SF11">
    <property type="entry name" value="ATP-BINDING CASSETTE TRANSPORTER"/>
    <property type="match status" value="1"/>
</dbReference>